<evidence type="ECO:0000313" key="2">
    <source>
        <dbReference type="Proteomes" id="UP000006738"/>
    </source>
</evidence>
<organism evidence="1 2">
    <name type="scientific">Burkholderia pseudomallei (strain 1106a)</name>
    <dbReference type="NCBI Taxonomy" id="357348"/>
    <lineage>
        <taxon>Bacteria</taxon>
        <taxon>Pseudomonadati</taxon>
        <taxon>Pseudomonadota</taxon>
        <taxon>Betaproteobacteria</taxon>
        <taxon>Burkholderiales</taxon>
        <taxon>Burkholderiaceae</taxon>
        <taxon>Burkholderia</taxon>
        <taxon>pseudomallei group</taxon>
    </lineage>
</organism>
<proteinExistence type="predicted"/>
<dbReference type="HOGENOM" id="CLU_2463151_0_0_4"/>
<evidence type="ECO:0000313" key="1">
    <source>
        <dbReference type="EMBL" id="ABN92415.1"/>
    </source>
</evidence>
<dbReference type="AlphaFoldDB" id="A3NXK3"/>
<dbReference type="EMBL" id="CP000572">
    <property type="protein sequence ID" value="ABN92415.1"/>
    <property type="molecule type" value="Genomic_DNA"/>
</dbReference>
<name>A3NXK3_BURP0</name>
<dbReference type="KEGG" id="bpl:BURPS1106A_2824"/>
<accession>A3NXK3</accession>
<reference evidence="1 2" key="1">
    <citation type="submission" date="2007-02" db="EMBL/GenBank/DDBJ databases">
        <authorList>
            <person name="DeShazer D."/>
            <person name="Woods D.E."/>
            <person name="Nierman W.C."/>
        </authorList>
    </citation>
    <scope>NUCLEOTIDE SEQUENCE [LARGE SCALE GENOMIC DNA]</scope>
    <source>
        <strain evidence="1 2">1106a</strain>
    </source>
</reference>
<protein>
    <submittedName>
        <fullName evidence="1">Uncharacterized protein</fullName>
    </submittedName>
</protein>
<sequence length="88" mass="9462">MSGRERRLIALVGGSALTARGRRSPNARRSDLFCAHIMRIARVAAAPSPTRRCAATSARSHSRAGVEAAILRRTAYFSAPTLVRMAAQ</sequence>
<dbReference type="Proteomes" id="UP000006738">
    <property type="component" value="Chromosome I"/>
</dbReference>
<gene>
    <name evidence="1" type="ordered locus">BURPS1106A_2824</name>
</gene>